<dbReference type="PROSITE" id="PS50995">
    <property type="entry name" value="HTH_MARR_2"/>
    <property type="match status" value="1"/>
</dbReference>
<evidence type="ECO:0000256" key="3">
    <source>
        <dbReference type="ARBA" id="ARBA00023163"/>
    </source>
</evidence>
<dbReference type="PANTHER" id="PTHR42756">
    <property type="entry name" value="TRANSCRIPTIONAL REGULATOR, MARR"/>
    <property type="match status" value="1"/>
</dbReference>
<dbReference type="InterPro" id="IPR000835">
    <property type="entry name" value="HTH_MarR-typ"/>
</dbReference>
<keyword evidence="7" id="KW-1185">Reference proteome</keyword>
<gene>
    <name evidence="6" type="ORF">ABIE13_002450</name>
</gene>
<dbReference type="SMART" id="SM00347">
    <property type="entry name" value="HTH_MARR"/>
    <property type="match status" value="1"/>
</dbReference>
<evidence type="ECO:0000256" key="4">
    <source>
        <dbReference type="SAM" id="SignalP"/>
    </source>
</evidence>
<dbReference type="PRINTS" id="PR00598">
    <property type="entry name" value="HTHMARR"/>
</dbReference>
<keyword evidence="4" id="KW-0732">Signal</keyword>
<dbReference type="PANTHER" id="PTHR42756:SF1">
    <property type="entry name" value="TRANSCRIPTIONAL REPRESSOR OF EMRAB OPERON"/>
    <property type="match status" value="1"/>
</dbReference>
<dbReference type="Gene3D" id="1.10.10.10">
    <property type="entry name" value="Winged helix-like DNA-binding domain superfamily/Winged helix DNA-binding domain"/>
    <property type="match status" value="1"/>
</dbReference>
<keyword evidence="1" id="KW-0805">Transcription regulation</keyword>
<evidence type="ECO:0000256" key="2">
    <source>
        <dbReference type="ARBA" id="ARBA00023125"/>
    </source>
</evidence>
<dbReference type="SUPFAM" id="SSF46785">
    <property type="entry name" value="Winged helix' DNA-binding domain"/>
    <property type="match status" value="1"/>
</dbReference>
<feature type="chain" id="PRO_5046475223" evidence="4">
    <location>
        <begin position="28"/>
        <end position="191"/>
    </location>
</feature>
<dbReference type="EMBL" id="JBEPSH010000004">
    <property type="protein sequence ID" value="MET4577339.1"/>
    <property type="molecule type" value="Genomic_DNA"/>
</dbReference>
<reference evidence="6 7" key="1">
    <citation type="submission" date="2024-06" db="EMBL/GenBank/DDBJ databases">
        <title>Sorghum-associated microbial communities from plants grown in Nebraska, USA.</title>
        <authorList>
            <person name="Schachtman D."/>
        </authorList>
    </citation>
    <scope>NUCLEOTIDE SEQUENCE [LARGE SCALE GENOMIC DNA]</scope>
    <source>
        <strain evidence="6 7">2709</strain>
    </source>
</reference>
<accession>A0ABV2Q8H5</accession>
<feature type="domain" description="HTH marR-type" evidence="5">
    <location>
        <begin position="39"/>
        <end position="171"/>
    </location>
</feature>
<evidence type="ECO:0000313" key="7">
    <source>
        <dbReference type="Proteomes" id="UP001549320"/>
    </source>
</evidence>
<sequence length="191" mass="20800">MGYMVPGATLKLQCALCPSTAASFSMAANIMPNDQPFVDAYLPALLAQASQLISTEFHAIVRKNGLSVLEWRVLATLADSGPITIGQLAQKSVSKQPTVTRLLDRMEQQGFIERLPAAKDRRLTLVRMTRAGEKMIAGLIQKAHAHEASVLEPFGAKRSKELKKVLLELIALHRPPEGARPEVGDPGRSPR</sequence>
<keyword evidence="3" id="KW-0804">Transcription</keyword>
<evidence type="ECO:0000313" key="6">
    <source>
        <dbReference type="EMBL" id="MET4577339.1"/>
    </source>
</evidence>
<dbReference type="Proteomes" id="UP001549320">
    <property type="component" value="Unassembled WGS sequence"/>
</dbReference>
<dbReference type="InterPro" id="IPR023187">
    <property type="entry name" value="Tscrpt_reg_MarR-type_CS"/>
</dbReference>
<organism evidence="6 7">
    <name type="scientific">Ottowia thiooxydans</name>
    <dbReference type="NCBI Taxonomy" id="219182"/>
    <lineage>
        <taxon>Bacteria</taxon>
        <taxon>Pseudomonadati</taxon>
        <taxon>Pseudomonadota</taxon>
        <taxon>Betaproteobacteria</taxon>
        <taxon>Burkholderiales</taxon>
        <taxon>Comamonadaceae</taxon>
        <taxon>Ottowia</taxon>
    </lineage>
</organism>
<keyword evidence="2 6" id="KW-0238">DNA-binding</keyword>
<name>A0ABV2Q8H5_9BURK</name>
<feature type="signal peptide" evidence="4">
    <location>
        <begin position="1"/>
        <end position="27"/>
    </location>
</feature>
<dbReference type="InterPro" id="IPR036388">
    <property type="entry name" value="WH-like_DNA-bd_sf"/>
</dbReference>
<evidence type="ECO:0000256" key="1">
    <source>
        <dbReference type="ARBA" id="ARBA00023015"/>
    </source>
</evidence>
<dbReference type="PROSITE" id="PS01117">
    <property type="entry name" value="HTH_MARR_1"/>
    <property type="match status" value="1"/>
</dbReference>
<evidence type="ECO:0000259" key="5">
    <source>
        <dbReference type="PROSITE" id="PS50995"/>
    </source>
</evidence>
<dbReference type="GO" id="GO:0003677">
    <property type="term" value="F:DNA binding"/>
    <property type="evidence" value="ECO:0007669"/>
    <property type="project" value="UniProtKB-KW"/>
</dbReference>
<dbReference type="InterPro" id="IPR036390">
    <property type="entry name" value="WH_DNA-bd_sf"/>
</dbReference>
<protein>
    <submittedName>
        <fullName evidence="6">DNA-binding MarR family transcriptional regulator</fullName>
    </submittedName>
</protein>
<proteinExistence type="predicted"/>
<comment type="caution">
    <text evidence="6">The sequence shown here is derived from an EMBL/GenBank/DDBJ whole genome shotgun (WGS) entry which is preliminary data.</text>
</comment>
<dbReference type="Pfam" id="PF01047">
    <property type="entry name" value="MarR"/>
    <property type="match status" value="1"/>
</dbReference>